<feature type="region of interest" description="Disordered" evidence="1">
    <location>
        <begin position="485"/>
        <end position="512"/>
    </location>
</feature>
<dbReference type="EMBL" id="UZAU01000557">
    <property type="status" value="NOT_ANNOTATED_CDS"/>
    <property type="molecule type" value="Genomic_DNA"/>
</dbReference>
<evidence type="ECO:0000313" key="3">
    <source>
        <dbReference type="EnsemblPlants" id="cds.evm.model.06.318"/>
    </source>
</evidence>
<keyword evidence="4" id="KW-1185">Reference proteome</keyword>
<dbReference type="InterPro" id="IPR025558">
    <property type="entry name" value="DUF4283"/>
</dbReference>
<dbReference type="InterPro" id="IPR012337">
    <property type="entry name" value="RNaseH-like_sf"/>
</dbReference>
<dbReference type="PROSITE" id="PS50878">
    <property type="entry name" value="RT_POL"/>
    <property type="match status" value="1"/>
</dbReference>
<dbReference type="InterPro" id="IPR026960">
    <property type="entry name" value="RVT-Znf"/>
</dbReference>
<evidence type="ECO:0000256" key="1">
    <source>
        <dbReference type="SAM" id="MobiDB-lite"/>
    </source>
</evidence>
<dbReference type="Gramene" id="evm.model.06.318">
    <property type="protein sequence ID" value="cds.evm.model.06.318"/>
    <property type="gene ID" value="evm.TU.06.318"/>
</dbReference>
<dbReference type="InterPro" id="IPR002156">
    <property type="entry name" value="RNaseH_domain"/>
</dbReference>
<reference evidence="3" key="2">
    <citation type="submission" date="2021-03" db="UniProtKB">
        <authorList>
            <consortium name="EnsemblPlants"/>
        </authorList>
    </citation>
    <scope>IDENTIFICATION</scope>
</reference>
<dbReference type="PANTHER" id="PTHR33116">
    <property type="entry name" value="REVERSE TRANSCRIPTASE ZINC-BINDING DOMAIN-CONTAINING PROTEIN-RELATED-RELATED"/>
    <property type="match status" value="1"/>
</dbReference>
<feature type="domain" description="Reverse transcriptase" evidence="2">
    <location>
        <begin position="1203"/>
        <end position="1484"/>
    </location>
</feature>
<accession>A0A803PXW6</accession>
<dbReference type="GO" id="GO:0004523">
    <property type="term" value="F:RNA-DNA hybrid ribonuclease activity"/>
    <property type="evidence" value="ECO:0007669"/>
    <property type="project" value="InterPro"/>
</dbReference>
<dbReference type="Pfam" id="PF13456">
    <property type="entry name" value="RVT_3"/>
    <property type="match status" value="1"/>
</dbReference>
<dbReference type="InterPro" id="IPR036397">
    <property type="entry name" value="RNaseH_sf"/>
</dbReference>
<dbReference type="Proteomes" id="UP000596661">
    <property type="component" value="Chromosome 6"/>
</dbReference>
<dbReference type="Gene3D" id="3.60.10.10">
    <property type="entry name" value="Endonuclease/exonuclease/phosphatase"/>
    <property type="match status" value="1"/>
</dbReference>
<dbReference type="InterPro" id="IPR000477">
    <property type="entry name" value="RT_dom"/>
</dbReference>
<name>A0A803PXW6_CANSA</name>
<dbReference type="Pfam" id="PF14111">
    <property type="entry name" value="DUF4283"/>
    <property type="match status" value="1"/>
</dbReference>
<dbReference type="Pfam" id="PF13966">
    <property type="entry name" value="zf-RVT"/>
    <property type="match status" value="1"/>
</dbReference>
<dbReference type="SUPFAM" id="SSF56219">
    <property type="entry name" value="DNase I-like"/>
    <property type="match status" value="1"/>
</dbReference>
<proteinExistence type="predicted"/>
<dbReference type="PANTHER" id="PTHR33116:SF86">
    <property type="entry name" value="REVERSE TRANSCRIPTASE DOMAIN-CONTAINING PROTEIN"/>
    <property type="match status" value="1"/>
</dbReference>
<evidence type="ECO:0000313" key="4">
    <source>
        <dbReference type="Proteomes" id="UP000596661"/>
    </source>
</evidence>
<dbReference type="CDD" id="cd01650">
    <property type="entry name" value="RT_nLTR_like"/>
    <property type="match status" value="1"/>
</dbReference>
<dbReference type="InterPro" id="IPR036691">
    <property type="entry name" value="Endo/exonu/phosph_ase_sf"/>
</dbReference>
<evidence type="ECO:0000259" key="2">
    <source>
        <dbReference type="PROSITE" id="PS50878"/>
    </source>
</evidence>
<dbReference type="Pfam" id="PF00078">
    <property type="entry name" value="RVT_1"/>
    <property type="match status" value="1"/>
</dbReference>
<sequence length="2074" mass="235122">MVAHHYYSDSWPYTIYVEGRQVTTLVTDSTKTLARWLKEALKSPPNTAEASNSGNRTILVGLYAEREEDHPPNSPYDLISLSIGSYSIIYHNIPLPEYRDDDSRLFPKLLNAFFNHPRVLLVGTDITTLGNALRTCYGVEIGKSVVDLKEIVIEKKSKSHSCVVFFMGEKGKEIQVVSVDLEKEEIMKRDSNLEMEMLELFEDITLEDVVVNKACVGKVVGCKNMPASVVKKILTGVWRRLGFWRMKKCEEGVLGFFFDEEDDYQFVMERRPWIINGVLLNIKPWPVEGEVHSGEFEVAAFWVQFHGLPTRFLANENIPILAKKVGHLVRKEEKKKEELVRRGYLRSKIEIWLSHPFPSGFFLKADGKPDSWVQFKYEKLPHLCFSCGRLAHWEKVCSDQPTMVYSKVGPAVPMYGTWIKSETGSSNCFNMKGKGSAQLIFEREDVPEWDLSRRRERNTWKRYPKVTEKMEKNSGDIVVAVPETGEETGKEKDKVDDSTVTGGLKRKGVQEGTSTTVSGEVCTGEECGRTGGISVIDESGVINVENVGNRQLEILNAENGPNYLELPNPDFSLGPDGEERIPDTGPTIAQSLEIHHSWLCRSQRPHDFPEPIPLKWPNDDPKAQENFFNLYGPDLTDMYKAQASLICNPPDLSMMIVQLLGTKKCKPHTWYHPWPAVTSFEIPRCPSVEEEEENDKPQNEVVVTPKFSLGSNEGGEKPRRKSSRRSEQGSVMFNRGSGVKTRRGRKKAESQQCEIKEFEAETKVGEEDVRMVMNRLGFPNVVGIPSVGIGGGFCLAWRQVGLIEIKEVFAAGFHAYVPAIHGNVGWHLLCLYGTPYGEEKVEFWKWATEMVSGLRESWVVLGDLNVILEGSEKTGGREFHRREGAFLREFLDETGGVDLGFHGVRCTWHNARKGMKNVRKRLDRGLAEASWCTHFPNAKVTNLPILASDHSPIVLSTNEEHRRLNYPFRFLEVWTSSPGCEKVVDRAWKCDYKGRKDEVLLKKLGKTKSDLKKWNQDSFGFCDQELRNFKMELVEIQNKAPTKENLEREASVQLSIMEMEANLERVWKQKSRELWTRKGDGNTKFFHASTVIRRRRNKIESVENDGTWLHGREDIGNFMRNRFIQVFESQNTVIDDDFDSLFSEMVSEEENDNICRTPSEDEIKQVVFALHPLKSPGPDGLPGIFYRKYWRIVGGKVCEMVQGFFEDGSVCAKLNHTFLCLIPKVSSASRFDHFRPISLCNFCYKIISRILTDRLKVVIDRLVSPFQSAFIPGRWIAECSIMAQEVLHSFKRKKGKHGVMAVKTDMSKAYDRLEWNFLLRVLKANGFSEKVCKIIMSCVTSVSYSVLLNGAPLAPFNPKRGLRQGDPLSPFLFILCSEVLSKLIIRAEANGELSGVKVSRDAVPISHIFYADDAIFFCKANGGNAAALMECISRYERWSGQEVNKQKSGVMFSPNTPLRCREEAKSIMNINGLNHSEKYLGNPFFFSAKKRKDFHFIKDKVKGRLEGWRAKNLSQAGRTTLVGSVLQSVPCYAMSTALVPKTVCDELDRIVARFWWIGNSEKQRYRSFKSWAEICQPKRCGGLGLRRFRDINLALLSKLSWGLLTRADKPWVKLLESRYCQGLDAWRVEKRAGDSWVWQGILEARKICKIGAGVLIGDGGSDFWERPWVPGVSMEEVRSSFTYSRRHAFVKVSDLFVEGNREWNSDLIKECFEENVAQAILSIRPLISSNDRLFWKASKSGKFSVKSSYWVSQQDRFKDPNKVWEKLWRSPIHPRLKLLLWKIWSDVLPTKSRIGRLEEGCVLCNNADESVLHLFGACSALKAVLFHSKWGIRIEDLHWNSIMDFGLWWTSVKDESLQLFVACTCASIWKWRNNVIFQSRPFSIADLISDVQASVREMTVNDLADPGEVSILNAQDFADLSCASDLIPFHTDASISGEEAGLAAVQRAEADGVQAWVATDFTKVSGILEGELLAILLALQLARQLNVQRIKVHSDSKVAVMALNLGCLPLAWGTYPVFESCRCLCKCFDKVVFCFCPRAENSVADALAGWARGSKSGSQGVLRDIAPSVAMNLL</sequence>
<feature type="compositionally biased region" description="Basic and acidic residues" evidence="1">
    <location>
        <begin position="487"/>
        <end position="497"/>
    </location>
</feature>
<protein>
    <recommendedName>
        <fullName evidence="2">Reverse transcriptase domain-containing protein</fullName>
    </recommendedName>
</protein>
<dbReference type="InterPro" id="IPR025836">
    <property type="entry name" value="Zn_knuckle_CX2CX4HX4C"/>
</dbReference>
<dbReference type="GO" id="GO:0003676">
    <property type="term" value="F:nucleic acid binding"/>
    <property type="evidence" value="ECO:0007669"/>
    <property type="project" value="InterPro"/>
</dbReference>
<dbReference type="SUPFAM" id="SSF56672">
    <property type="entry name" value="DNA/RNA polymerases"/>
    <property type="match status" value="1"/>
</dbReference>
<dbReference type="Gene3D" id="3.30.420.10">
    <property type="entry name" value="Ribonuclease H-like superfamily/Ribonuclease H"/>
    <property type="match status" value="2"/>
</dbReference>
<dbReference type="SUPFAM" id="SSF53098">
    <property type="entry name" value="Ribonuclease H-like"/>
    <property type="match status" value="1"/>
</dbReference>
<dbReference type="InterPro" id="IPR043502">
    <property type="entry name" value="DNA/RNA_pol_sf"/>
</dbReference>
<dbReference type="EnsemblPlants" id="evm.model.06.318">
    <property type="protein sequence ID" value="cds.evm.model.06.318"/>
    <property type="gene ID" value="evm.TU.06.318"/>
</dbReference>
<dbReference type="Pfam" id="PF14392">
    <property type="entry name" value="zf-CCHC_4"/>
    <property type="match status" value="1"/>
</dbReference>
<organism evidence="3 4">
    <name type="scientific">Cannabis sativa</name>
    <name type="common">Hemp</name>
    <name type="synonym">Marijuana</name>
    <dbReference type="NCBI Taxonomy" id="3483"/>
    <lineage>
        <taxon>Eukaryota</taxon>
        <taxon>Viridiplantae</taxon>
        <taxon>Streptophyta</taxon>
        <taxon>Embryophyta</taxon>
        <taxon>Tracheophyta</taxon>
        <taxon>Spermatophyta</taxon>
        <taxon>Magnoliopsida</taxon>
        <taxon>eudicotyledons</taxon>
        <taxon>Gunneridae</taxon>
        <taxon>Pentapetalae</taxon>
        <taxon>rosids</taxon>
        <taxon>fabids</taxon>
        <taxon>Rosales</taxon>
        <taxon>Cannabaceae</taxon>
        <taxon>Cannabis</taxon>
    </lineage>
</organism>
<feature type="region of interest" description="Disordered" evidence="1">
    <location>
        <begin position="687"/>
        <end position="746"/>
    </location>
</feature>
<reference evidence="3" key="1">
    <citation type="submission" date="2018-11" db="EMBL/GenBank/DDBJ databases">
        <authorList>
            <person name="Grassa J C."/>
        </authorList>
    </citation>
    <scope>NUCLEOTIDE SEQUENCE [LARGE SCALE GENOMIC DNA]</scope>
</reference>